<protein>
    <submittedName>
        <fullName evidence="2">Stage II sporulation protein E</fullName>
    </submittedName>
</protein>
<dbReference type="Proteomes" id="UP001156690">
    <property type="component" value="Unassembled WGS sequence"/>
</dbReference>
<dbReference type="InterPro" id="IPR039248">
    <property type="entry name" value="Ptase_RsbX"/>
</dbReference>
<accession>A0AAV5NYS1</accession>
<dbReference type="PANTHER" id="PTHR35801:SF1">
    <property type="entry name" value="PHOSPHOSERINE PHOSPHATASE RSBX"/>
    <property type="match status" value="1"/>
</dbReference>
<evidence type="ECO:0000259" key="1">
    <source>
        <dbReference type="SMART" id="SM00331"/>
    </source>
</evidence>
<dbReference type="AlphaFoldDB" id="A0AAV5NYS1"/>
<comment type="caution">
    <text evidence="2">The sequence shown here is derived from an EMBL/GenBank/DDBJ whole genome shotgun (WGS) entry which is preliminary data.</text>
</comment>
<dbReference type="InterPro" id="IPR036457">
    <property type="entry name" value="PPM-type-like_dom_sf"/>
</dbReference>
<gene>
    <name evidence="2" type="ORF">GCM10007932_49370</name>
</gene>
<dbReference type="PANTHER" id="PTHR35801">
    <property type="entry name" value="PHOSPHOSERINE PHOSPHATASE RSBX"/>
    <property type="match status" value="1"/>
</dbReference>
<name>A0AAV5NYS1_9VIBR</name>
<dbReference type="EMBL" id="BSNX01000074">
    <property type="protein sequence ID" value="GLQ75575.1"/>
    <property type="molecule type" value="Genomic_DNA"/>
</dbReference>
<dbReference type="SMART" id="SM00331">
    <property type="entry name" value="PP2C_SIG"/>
    <property type="match status" value="1"/>
</dbReference>
<dbReference type="Gene3D" id="3.60.40.10">
    <property type="entry name" value="PPM-type phosphatase domain"/>
    <property type="match status" value="1"/>
</dbReference>
<organism evidence="2 3">
    <name type="scientific">Vibrio penaeicida</name>
    <dbReference type="NCBI Taxonomy" id="104609"/>
    <lineage>
        <taxon>Bacteria</taxon>
        <taxon>Pseudomonadati</taxon>
        <taxon>Pseudomonadota</taxon>
        <taxon>Gammaproteobacteria</taxon>
        <taxon>Vibrionales</taxon>
        <taxon>Vibrionaceae</taxon>
        <taxon>Vibrio</taxon>
    </lineage>
</organism>
<evidence type="ECO:0000313" key="3">
    <source>
        <dbReference type="Proteomes" id="UP001156690"/>
    </source>
</evidence>
<dbReference type="SUPFAM" id="SSF81606">
    <property type="entry name" value="PP2C-like"/>
    <property type="match status" value="1"/>
</dbReference>
<dbReference type="Pfam" id="PF07228">
    <property type="entry name" value="SpoIIE"/>
    <property type="match status" value="1"/>
</dbReference>
<feature type="domain" description="PPM-type phosphatase" evidence="1">
    <location>
        <begin position="8"/>
        <end position="195"/>
    </location>
</feature>
<sequence length="198" mass="22017">MVNMSAFTYGVRSRPYFGEVVCGDGSVILESDKGLFVAIIDSLGHGQNAAKLSREMEDSINKENSFDLQWLIKKLNEEFKGSIGAAVTLFTLDRINKKFECINIGNNCVRIISHSSSSLSAQPGIVGERIPSLMPISDNYQFGDMFVLTTDGIKEHFCLSECPTLRYETAENASSIIMERFSKRHDDATVIVVRCDDE</sequence>
<evidence type="ECO:0000313" key="2">
    <source>
        <dbReference type="EMBL" id="GLQ75575.1"/>
    </source>
</evidence>
<reference evidence="3" key="1">
    <citation type="journal article" date="2019" name="Int. J. Syst. Evol. Microbiol.">
        <title>The Global Catalogue of Microorganisms (GCM) 10K type strain sequencing project: providing services to taxonomists for standard genome sequencing and annotation.</title>
        <authorList>
            <consortium name="The Broad Institute Genomics Platform"/>
            <consortium name="The Broad Institute Genome Sequencing Center for Infectious Disease"/>
            <person name="Wu L."/>
            <person name="Ma J."/>
        </authorList>
    </citation>
    <scope>NUCLEOTIDE SEQUENCE [LARGE SCALE GENOMIC DNA]</scope>
    <source>
        <strain evidence="3">NBRC 15640</strain>
    </source>
</reference>
<keyword evidence="3" id="KW-1185">Reference proteome</keyword>
<dbReference type="InterPro" id="IPR001932">
    <property type="entry name" value="PPM-type_phosphatase-like_dom"/>
</dbReference>
<proteinExistence type="predicted"/>